<gene>
    <name evidence="1" type="ORF">BV25DRAFT_1129435</name>
</gene>
<dbReference type="EMBL" id="MU277226">
    <property type="protein sequence ID" value="KAI0059469.1"/>
    <property type="molecule type" value="Genomic_DNA"/>
</dbReference>
<keyword evidence="2" id="KW-1185">Reference proteome</keyword>
<comment type="caution">
    <text evidence="1">The sequence shown here is derived from an EMBL/GenBank/DDBJ whole genome shotgun (WGS) entry which is preliminary data.</text>
</comment>
<organism evidence="1 2">
    <name type="scientific">Artomyces pyxidatus</name>
    <dbReference type="NCBI Taxonomy" id="48021"/>
    <lineage>
        <taxon>Eukaryota</taxon>
        <taxon>Fungi</taxon>
        <taxon>Dikarya</taxon>
        <taxon>Basidiomycota</taxon>
        <taxon>Agaricomycotina</taxon>
        <taxon>Agaricomycetes</taxon>
        <taxon>Russulales</taxon>
        <taxon>Auriscalpiaceae</taxon>
        <taxon>Artomyces</taxon>
    </lineage>
</organism>
<evidence type="ECO:0000313" key="1">
    <source>
        <dbReference type="EMBL" id="KAI0059469.1"/>
    </source>
</evidence>
<reference evidence="1" key="2">
    <citation type="journal article" date="2022" name="New Phytol.">
        <title>Evolutionary transition to the ectomycorrhizal habit in the genomes of a hyperdiverse lineage of mushroom-forming fungi.</title>
        <authorList>
            <person name="Looney B."/>
            <person name="Miyauchi S."/>
            <person name="Morin E."/>
            <person name="Drula E."/>
            <person name="Courty P.E."/>
            <person name="Kohler A."/>
            <person name="Kuo A."/>
            <person name="LaButti K."/>
            <person name="Pangilinan J."/>
            <person name="Lipzen A."/>
            <person name="Riley R."/>
            <person name="Andreopoulos W."/>
            <person name="He G."/>
            <person name="Johnson J."/>
            <person name="Nolan M."/>
            <person name="Tritt A."/>
            <person name="Barry K.W."/>
            <person name="Grigoriev I.V."/>
            <person name="Nagy L.G."/>
            <person name="Hibbett D."/>
            <person name="Henrissat B."/>
            <person name="Matheny P.B."/>
            <person name="Labbe J."/>
            <person name="Martin F.M."/>
        </authorList>
    </citation>
    <scope>NUCLEOTIDE SEQUENCE</scope>
    <source>
        <strain evidence="1">HHB10654</strain>
    </source>
</reference>
<protein>
    <submittedName>
        <fullName evidence="1">Nucleotide-binding domain-containing protein</fullName>
    </submittedName>
</protein>
<evidence type="ECO:0000313" key="2">
    <source>
        <dbReference type="Proteomes" id="UP000814140"/>
    </source>
</evidence>
<name>A0ACB8SS82_9AGAM</name>
<accession>A0ACB8SS82</accession>
<dbReference type="Proteomes" id="UP000814140">
    <property type="component" value="Unassembled WGS sequence"/>
</dbReference>
<reference evidence="1" key="1">
    <citation type="submission" date="2021-03" db="EMBL/GenBank/DDBJ databases">
        <authorList>
            <consortium name="DOE Joint Genome Institute"/>
            <person name="Ahrendt S."/>
            <person name="Looney B.P."/>
            <person name="Miyauchi S."/>
            <person name="Morin E."/>
            <person name="Drula E."/>
            <person name="Courty P.E."/>
            <person name="Chicoki N."/>
            <person name="Fauchery L."/>
            <person name="Kohler A."/>
            <person name="Kuo A."/>
            <person name="Labutti K."/>
            <person name="Pangilinan J."/>
            <person name="Lipzen A."/>
            <person name="Riley R."/>
            <person name="Andreopoulos W."/>
            <person name="He G."/>
            <person name="Johnson J."/>
            <person name="Barry K.W."/>
            <person name="Grigoriev I.V."/>
            <person name="Nagy L."/>
            <person name="Hibbett D."/>
            <person name="Henrissat B."/>
            <person name="Matheny P.B."/>
            <person name="Labbe J."/>
            <person name="Martin F."/>
        </authorList>
    </citation>
    <scope>NUCLEOTIDE SEQUENCE</scope>
    <source>
        <strain evidence="1">HHB10654</strain>
    </source>
</reference>
<sequence length="364" mass="39580">MAEATKTHVVILGAGVIGLTIAHVLTEGEGAERFKVTIVARDMPEDLSSQGFASPWAGANWSPMQYDERLHQWEKHTFDKLWDLIPTGQVLKLPSKIFFETDDAEGAAWWKDIVRDFHVLPAEFALPANTKCGVQFHTVSVDPGRYLLSLKSTLVRRGVEFKKQRVVSLNEVGAIAGIGGIVVNASSLGARSLIGVEDTKMYPIRGQTIAAYAPNAKEFITVIPNPPKPSDVMYLIPRPSSPPGMVLIGGTFEANNWDTSVDFATAKGILNRAKALVPALAEPETRILSHNVGLRPAREGGPRVEAEFVELPSKGELVPRLTEVADNSEPKKMLVVHAYGFGPAGYQQSWGAAEEAVRILKANL</sequence>
<proteinExistence type="predicted"/>